<keyword evidence="2" id="KW-1185">Reference proteome</keyword>
<evidence type="ECO:0000313" key="2">
    <source>
        <dbReference type="Proteomes" id="UP000827872"/>
    </source>
</evidence>
<organism evidence="1 2">
    <name type="scientific">Sphaerodactylus townsendi</name>
    <dbReference type="NCBI Taxonomy" id="933632"/>
    <lineage>
        <taxon>Eukaryota</taxon>
        <taxon>Metazoa</taxon>
        <taxon>Chordata</taxon>
        <taxon>Craniata</taxon>
        <taxon>Vertebrata</taxon>
        <taxon>Euteleostomi</taxon>
        <taxon>Lepidosauria</taxon>
        <taxon>Squamata</taxon>
        <taxon>Bifurcata</taxon>
        <taxon>Gekkota</taxon>
        <taxon>Sphaerodactylidae</taxon>
        <taxon>Sphaerodactylus</taxon>
    </lineage>
</organism>
<comment type="caution">
    <text evidence="1">The sequence shown here is derived from an EMBL/GenBank/DDBJ whole genome shotgun (WGS) entry which is preliminary data.</text>
</comment>
<reference evidence="1" key="1">
    <citation type="submission" date="2021-08" db="EMBL/GenBank/DDBJ databases">
        <title>The first chromosome-level gecko genome reveals the dynamic sex chromosomes of Neotropical dwarf geckos (Sphaerodactylidae: Sphaerodactylus).</title>
        <authorList>
            <person name="Pinto B.J."/>
            <person name="Keating S.E."/>
            <person name="Gamble T."/>
        </authorList>
    </citation>
    <scope>NUCLEOTIDE SEQUENCE</scope>
    <source>
        <strain evidence="1">TG3544</strain>
    </source>
</reference>
<sequence length="212" mass="24886">MFASCFREKRIDSVQKMTFLWFFLGFLPLVAPTCPPPCRCAANIIDCSSKDLTEETIPTSFSSSTVQLYLTNNYLTSIPNGVFDNLKDLQMVYLWGNPWECDCDILYLRTWLQWQQNRTLYRNVMCSSPPHLQGRIISYLSEDEIIATCQSWYCSMAFITQICLFIFILVQAILLFSIICYLRRFRRLAKVAWRANTELYEDVSQWPISHHH</sequence>
<dbReference type="EMBL" id="CM037626">
    <property type="protein sequence ID" value="KAH8012338.1"/>
    <property type="molecule type" value="Genomic_DNA"/>
</dbReference>
<evidence type="ECO:0000313" key="1">
    <source>
        <dbReference type="EMBL" id="KAH8012338.1"/>
    </source>
</evidence>
<accession>A0ACB8G0A0</accession>
<proteinExistence type="predicted"/>
<dbReference type="Proteomes" id="UP000827872">
    <property type="component" value="Linkage Group LG13"/>
</dbReference>
<gene>
    <name evidence="1" type="ORF">K3G42_016470</name>
</gene>
<name>A0ACB8G0A0_9SAUR</name>
<protein>
    <submittedName>
        <fullName evidence="1">Uncharacterized protein</fullName>
    </submittedName>
</protein>